<dbReference type="EMBL" id="KN833690">
    <property type="protein sequence ID" value="KIK29109.1"/>
    <property type="molecule type" value="Genomic_DNA"/>
</dbReference>
<name>A0A0C9ZSY2_9AGAM</name>
<evidence type="ECO:0000313" key="1">
    <source>
        <dbReference type="EMBL" id="KIK29109.1"/>
    </source>
</evidence>
<feature type="non-terminal residue" evidence="1">
    <location>
        <position position="1"/>
    </location>
</feature>
<protein>
    <submittedName>
        <fullName evidence="1">Uncharacterized protein</fullName>
    </submittedName>
</protein>
<proteinExistence type="predicted"/>
<keyword evidence="2" id="KW-1185">Reference proteome</keyword>
<reference evidence="2" key="2">
    <citation type="submission" date="2015-01" db="EMBL/GenBank/DDBJ databases">
        <title>Evolutionary Origins and Diversification of the Mycorrhizal Mutualists.</title>
        <authorList>
            <consortium name="DOE Joint Genome Institute"/>
            <consortium name="Mycorrhizal Genomics Consortium"/>
            <person name="Kohler A."/>
            <person name="Kuo A."/>
            <person name="Nagy L.G."/>
            <person name="Floudas D."/>
            <person name="Copeland A."/>
            <person name="Barry K.W."/>
            <person name="Cichocki N."/>
            <person name="Veneault-Fourrey C."/>
            <person name="LaButti K."/>
            <person name="Lindquist E.A."/>
            <person name="Lipzen A."/>
            <person name="Lundell T."/>
            <person name="Morin E."/>
            <person name="Murat C."/>
            <person name="Riley R."/>
            <person name="Ohm R."/>
            <person name="Sun H."/>
            <person name="Tunlid A."/>
            <person name="Henrissat B."/>
            <person name="Grigoriev I.V."/>
            <person name="Hibbett D.S."/>
            <person name="Martin F."/>
        </authorList>
    </citation>
    <scope>NUCLEOTIDE SEQUENCE [LARGE SCALE GENOMIC DNA]</scope>
    <source>
        <strain evidence="2">441</strain>
    </source>
</reference>
<evidence type="ECO:0000313" key="2">
    <source>
        <dbReference type="Proteomes" id="UP000054018"/>
    </source>
</evidence>
<organism evidence="1 2">
    <name type="scientific">Pisolithus microcarpus 441</name>
    <dbReference type="NCBI Taxonomy" id="765257"/>
    <lineage>
        <taxon>Eukaryota</taxon>
        <taxon>Fungi</taxon>
        <taxon>Dikarya</taxon>
        <taxon>Basidiomycota</taxon>
        <taxon>Agaricomycotina</taxon>
        <taxon>Agaricomycetes</taxon>
        <taxon>Agaricomycetidae</taxon>
        <taxon>Boletales</taxon>
        <taxon>Sclerodermatineae</taxon>
        <taxon>Pisolithaceae</taxon>
        <taxon>Pisolithus</taxon>
    </lineage>
</organism>
<dbReference type="AlphaFoldDB" id="A0A0C9ZSY2"/>
<gene>
    <name evidence="1" type="ORF">PISMIDRAFT_672510</name>
</gene>
<dbReference type="Proteomes" id="UP000054018">
    <property type="component" value="Unassembled WGS sequence"/>
</dbReference>
<reference evidence="1 2" key="1">
    <citation type="submission" date="2014-04" db="EMBL/GenBank/DDBJ databases">
        <authorList>
            <consortium name="DOE Joint Genome Institute"/>
            <person name="Kuo A."/>
            <person name="Kohler A."/>
            <person name="Costa M.D."/>
            <person name="Nagy L.G."/>
            <person name="Floudas D."/>
            <person name="Copeland A."/>
            <person name="Barry K.W."/>
            <person name="Cichocki N."/>
            <person name="Veneault-Fourrey C."/>
            <person name="LaButti K."/>
            <person name="Lindquist E.A."/>
            <person name="Lipzen A."/>
            <person name="Lundell T."/>
            <person name="Morin E."/>
            <person name="Murat C."/>
            <person name="Sun H."/>
            <person name="Tunlid A."/>
            <person name="Henrissat B."/>
            <person name="Grigoriev I.V."/>
            <person name="Hibbett D.S."/>
            <person name="Martin F."/>
            <person name="Nordberg H.P."/>
            <person name="Cantor M.N."/>
            <person name="Hua S.X."/>
        </authorList>
    </citation>
    <scope>NUCLEOTIDE SEQUENCE [LARGE SCALE GENOMIC DNA]</scope>
    <source>
        <strain evidence="1 2">441</strain>
    </source>
</reference>
<dbReference type="HOGENOM" id="CLU_2948243_0_0_1"/>
<sequence length="60" mass="6743">CEVAEDVAGLSLLTCFHDASANLSRIRLLSSVANNKYNLESWNCRSQFNIFVLRVKTAPR</sequence>
<accession>A0A0C9ZSY2</accession>